<evidence type="ECO:0000256" key="7">
    <source>
        <dbReference type="ARBA" id="ARBA00023180"/>
    </source>
</evidence>
<name>A0A3Q2TPR2_FUNHE</name>
<dbReference type="GeneTree" id="ENSGT00950000182968"/>
<dbReference type="InterPro" id="IPR013783">
    <property type="entry name" value="Ig-like_fold"/>
</dbReference>
<evidence type="ECO:0000256" key="8">
    <source>
        <dbReference type="SAM" id="MobiDB-lite"/>
    </source>
</evidence>
<dbReference type="InterPro" id="IPR013106">
    <property type="entry name" value="Ig_V-set"/>
</dbReference>
<keyword evidence="7" id="KW-0325">Glycoprotein</keyword>
<dbReference type="Proteomes" id="UP000265000">
    <property type="component" value="Unplaced"/>
</dbReference>
<dbReference type="GO" id="GO:0002376">
    <property type="term" value="P:immune system process"/>
    <property type="evidence" value="ECO:0007669"/>
    <property type="project" value="UniProtKB-KW"/>
</dbReference>
<dbReference type="GO" id="GO:0005886">
    <property type="term" value="C:plasma membrane"/>
    <property type="evidence" value="ECO:0007669"/>
    <property type="project" value="UniProtKB-SubCell"/>
</dbReference>
<dbReference type="Gene3D" id="2.60.40.10">
    <property type="entry name" value="Immunoglobulins"/>
    <property type="match status" value="2"/>
</dbReference>
<evidence type="ECO:0000256" key="2">
    <source>
        <dbReference type="ARBA" id="ARBA00022475"/>
    </source>
</evidence>
<feature type="compositionally biased region" description="Polar residues" evidence="8">
    <location>
        <begin position="329"/>
        <end position="341"/>
    </location>
</feature>
<keyword evidence="2" id="KW-1003">Cell membrane</keyword>
<evidence type="ECO:0000313" key="11">
    <source>
        <dbReference type="Ensembl" id="ENSFHEP00000018640.1"/>
    </source>
</evidence>
<proteinExistence type="predicted"/>
<keyword evidence="6" id="KW-1015">Disulfide bond</keyword>
<dbReference type="SMART" id="SM00406">
    <property type="entry name" value="IGv"/>
    <property type="match status" value="2"/>
</dbReference>
<accession>A0A3Q2TPR2</accession>
<evidence type="ECO:0000313" key="12">
    <source>
        <dbReference type="Proteomes" id="UP000265000"/>
    </source>
</evidence>
<dbReference type="InterPro" id="IPR036179">
    <property type="entry name" value="Ig-like_dom_sf"/>
</dbReference>
<evidence type="ECO:0000256" key="4">
    <source>
        <dbReference type="ARBA" id="ARBA00022859"/>
    </source>
</evidence>
<evidence type="ECO:0000256" key="1">
    <source>
        <dbReference type="ARBA" id="ARBA00004236"/>
    </source>
</evidence>
<dbReference type="InterPro" id="IPR003599">
    <property type="entry name" value="Ig_sub"/>
</dbReference>
<comment type="subcellular location">
    <subcellularLocation>
        <location evidence="1">Cell membrane</location>
    </subcellularLocation>
</comment>
<dbReference type="SMART" id="SM00409">
    <property type="entry name" value="IG"/>
    <property type="match status" value="2"/>
</dbReference>
<feature type="region of interest" description="Disordered" evidence="8">
    <location>
        <begin position="321"/>
        <end position="341"/>
    </location>
</feature>
<sequence length="341" mass="38494">MMTSTQFVFGLTILLLGTMAQKTHLNLTPPVRQNSSFIFAAMGEKVILQCFHERKDSDRICWYKQTLGQQPKLIASIYKYGDGPIFYHEFQNNSRFSFPKEDQTNHLIISNLRISDSATYFCGMSNAEFVTFGEGTVVSVKSSGSNVKALIHHMAPTSIQPGGSGTLNCTVQTGTCGVEHTFYWFKDSDRFQTGFIYTTESGSEQCERNSNTQTRACVYNLPVNNLTVSDAGTYYCAVASCGYILFGNETMQNFSQSQFSDTFTTSWVRFYNLISRFDINMTITFTQGPYFDLLSHIYFQVNDQDANRIIYASVNVDQSKRSRQRSSSENDCVYSSVNKGE</sequence>
<feature type="domain" description="Ig-like" evidence="10">
    <location>
        <begin position="29"/>
        <end position="138"/>
    </location>
</feature>
<dbReference type="Pfam" id="PF07686">
    <property type="entry name" value="V-set"/>
    <property type="match status" value="2"/>
</dbReference>
<dbReference type="Ensembl" id="ENSFHET00000027711.1">
    <property type="protein sequence ID" value="ENSFHEP00000018640.1"/>
    <property type="gene ID" value="ENSFHEG00000020550.1"/>
</dbReference>
<keyword evidence="5" id="KW-0472">Membrane</keyword>
<organism evidence="11 12">
    <name type="scientific">Fundulus heteroclitus</name>
    <name type="common">Killifish</name>
    <name type="synonym">Mummichog</name>
    <dbReference type="NCBI Taxonomy" id="8078"/>
    <lineage>
        <taxon>Eukaryota</taxon>
        <taxon>Metazoa</taxon>
        <taxon>Chordata</taxon>
        <taxon>Craniata</taxon>
        <taxon>Vertebrata</taxon>
        <taxon>Euteleostomi</taxon>
        <taxon>Actinopterygii</taxon>
        <taxon>Neopterygii</taxon>
        <taxon>Teleostei</taxon>
        <taxon>Neoteleostei</taxon>
        <taxon>Acanthomorphata</taxon>
        <taxon>Ovalentaria</taxon>
        <taxon>Atherinomorphae</taxon>
        <taxon>Cyprinodontiformes</taxon>
        <taxon>Fundulidae</taxon>
        <taxon>Fundulus</taxon>
    </lineage>
</organism>
<reference evidence="11" key="2">
    <citation type="submission" date="2025-09" db="UniProtKB">
        <authorList>
            <consortium name="Ensembl"/>
        </authorList>
    </citation>
    <scope>IDENTIFICATION</scope>
</reference>
<dbReference type="STRING" id="8078.ENSFHEP00000018640"/>
<feature type="signal peptide" evidence="9">
    <location>
        <begin position="1"/>
        <end position="20"/>
    </location>
</feature>
<protein>
    <submittedName>
        <fullName evidence="11">Immunoglobulin kappa light chain-like</fullName>
    </submittedName>
</protein>
<dbReference type="PANTHER" id="PTHR19433">
    <property type="entry name" value="T-CELL RECEPTOR ALPHA CHAIN V REGION-RELATED"/>
    <property type="match status" value="1"/>
</dbReference>
<evidence type="ECO:0000256" key="9">
    <source>
        <dbReference type="SAM" id="SignalP"/>
    </source>
</evidence>
<dbReference type="InterPro" id="IPR007110">
    <property type="entry name" value="Ig-like_dom"/>
</dbReference>
<dbReference type="AlphaFoldDB" id="A0A3Q2TPR2"/>
<dbReference type="PROSITE" id="PS50835">
    <property type="entry name" value="IG_LIKE"/>
    <property type="match status" value="2"/>
</dbReference>
<feature type="domain" description="Ig-like" evidence="10">
    <location>
        <begin position="145"/>
        <end position="255"/>
    </location>
</feature>
<dbReference type="SUPFAM" id="SSF48726">
    <property type="entry name" value="Immunoglobulin"/>
    <property type="match status" value="2"/>
</dbReference>
<dbReference type="PANTHER" id="PTHR19433:SF127">
    <property type="entry name" value="NITR9"/>
    <property type="match status" value="1"/>
</dbReference>
<evidence type="ECO:0000256" key="6">
    <source>
        <dbReference type="ARBA" id="ARBA00023157"/>
    </source>
</evidence>
<evidence type="ECO:0000256" key="5">
    <source>
        <dbReference type="ARBA" id="ARBA00023136"/>
    </source>
</evidence>
<feature type="chain" id="PRO_5018715724" evidence="9">
    <location>
        <begin position="21"/>
        <end position="341"/>
    </location>
</feature>
<evidence type="ECO:0000256" key="3">
    <source>
        <dbReference type="ARBA" id="ARBA00022729"/>
    </source>
</evidence>
<keyword evidence="3 9" id="KW-0732">Signal</keyword>
<keyword evidence="4" id="KW-0391">Immunity</keyword>
<keyword evidence="12" id="KW-1185">Reference proteome</keyword>
<dbReference type="InterPro" id="IPR052051">
    <property type="entry name" value="TCR_complex_component"/>
</dbReference>
<reference evidence="11" key="1">
    <citation type="submission" date="2025-08" db="UniProtKB">
        <authorList>
            <consortium name="Ensembl"/>
        </authorList>
    </citation>
    <scope>IDENTIFICATION</scope>
</reference>
<evidence type="ECO:0000259" key="10">
    <source>
        <dbReference type="PROSITE" id="PS50835"/>
    </source>
</evidence>
<dbReference type="GO" id="GO:0009617">
    <property type="term" value="P:response to bacterium"/>
    <property type="evidence" value="ECO:0007669"/>
    <property type="project" value="TreeGrafter"/>
</dbReference>